<reference evidence="2" key="1">
    <citation type="submission" date="2022-11" db="UniProtKB">
        <authorList>
            <consortium name="WormBaseParasite"/>
        </authorList>
    </citation>
    <scope>IDENTIFICATION</scope>
</reference>
<sequence>MTTTNRIFVGSTKDIMDLRKTVENQAVLLQQHQEEIGRLNDTIKSQNEKYLYLLECNSKLYIRLQNLEKQMLTKYDPINEDKENDAHKENQIAKKKHKEKESKKELKNGNEEQQLLPLENPLETISEVQRLLNDHPSYARDIENIAKNLQKKKKDEFEEESESENNRRKHRKGYGNHHHHNHDVVEKITVERKIYKKHNPRDYLSSTIDDTLNKFDIFPLNNDDRNRRRRHNRRNHSPNTPSIKQVTSSSSSSSSPDDDDTYVEESEQYTHSQIDNHQRRRKINHDYVGEVTTMPDHFSDDVDMSSDSERSLPRSPPRNDKPRRQRVGNRLRNRRY</sequence>
<organism evidence="1 2">
    <name type="scientific">Panagrolaimus sp. PS1159</name>
    <dbReference type="NCBI Taxonomy" id="55785"/>
    <lineage>
        <taxon>Eukaryota</taxon>
        <taxon>Metazoa</taxon>
        <taxon>Ecdysozoa</taxon>
        <taxon>Nematoda</taxon>
        <taxon>Chromadorea</taxon>
        <taxon>Rhabditida</taxon>
        <taxon>Tylenchina</taxon>
        <taxon>Panagrolaimomorpha</taxon>
        <taxon>Panagrolaimoidea</taxon>
        <taxon>Panagrolaimidae</taxon>
        <taxon>Panagrolaimus</taxon>
    </lineage>
</organism>
<dbReference type="WBParaSite" id="PS1159_v2.g6978.t1">
    <property type="protein sequence ID" value="PS1159_v2.g6978.t1"/>
    <property type="gene ID" value="PS1159_v2.g6978"/>
</dbReference>
<protein>
    <submittedName>
        <fullName evidence="2">Shugoshin C-terminal domain-containing protein</fullName>
    </submittedName>
</protein>
<dbReference type="Proteomes" id="UP000887580">
    <property type="component" value="Unplaced"/>
</dbReference>
<evidence type="ECO:0000313" key="1">
    <source>
        <dbReference type="Proteomes" id="UP000887580"/>
    </source>
</evidence>
<accession>A0AC35GMR7</accession>
<proteinExistence type="predicted"/>
<name>A0AC35GMR7_9BILA</name>
<evidence type="ECO:0000313" key="2">
    <source>
        <dbReference type="WBParaSite" id="PS1159_v2.g6978.t1"/>
    </source>
</evidence>